<sequence>MRSPAASAAVIPTAILMALLLAGCGPQAGPTATVSPGATVTSAATGTTAAVPTATVSPSAIGTAPASAAWTSYTTADGLLTFEHPAVWSVRDPAGEVPEGGGAFAEVTNQAGKPLATLRTNMATGSTCLERFPYEVLETQEIPALTQGGVAPRYVFETRGNDAAPGPADTPAAAYGITSVPPPDGDSACAIFHFFTWPPTAAMFGAFYNPGNNVTPGAESLPYLEQAKKYADTAEYRDIKRMITSLRAAA</sequence>
<evidence type="ECO:0000313" key="3">
    <source>
        <dbReference type="Proteomes" id="UP001524318"/>
    </source>
</evidence>
<name>A0ABT1LVP5_9MICC</name>
<keyword evidence="3" id="KW-1185">Reference proteome</keyword>
<accession>A0ABT1LVP5</accession>
<feature type="signal peptide" evidence="1">
    <location>
        <begin position="1"/>
        <end position="28"/>
    </location>
</feature>
<comment type="caution">
    <text evidence="2">The sequence shown here is derived from an EMBL/GenBank/DDBJ whole genome shotgun (WGS) entry which is preliminary data.</text>
</comment>
<organism evidence="2 3">
    <name type="scientific">Pseudarthrobacter humi</name>
    <dbReference type="NCBI Taxonomy" id="2952523"/>
    <lineage>
        <taxon>Bacteria</taxon>
        <taxon>Bacillati</taxon>
        <taxon>Actinomycetota</taxon>
        <taxon>Actinomycetes</taxon>
        <taxon>Micrococcales</taxon>
        <taxon>Micrococcaceae</taxon>
        <taxon>Pseudarthrobacter</taxon>
    </lineage>
</organism>
<evidence type="ECO:0008006" key="4">
    <source>
        <dbReference type="Google" id="ProtNLM"/>
    </source>
</evidence>
<dbReference type="Proteomes" id="UP001524318">
    <property type="component" value="Unassembled WGS sequence"/>
</dbReference>
<gene>
    <name evidence="2" type="ORF">NFC73_19950</name>
</gene>
<reference evidence="2 3" key="1">
    <citation type="submission" date="2022-06" db="EMBL/GenBank/DDBJ databases">
        <title>Pseudarthrobacter sp. strain RMG13 Genome sequencing and assembly.</title>
        <authorList>
            <person name="Kim I."/>
        </authorList>
    </citation>
    <scope>NUCLEOTIDE SEQUENCE [LARGE SCALE GENOMIC DNA]</scope>
    <source>
        <strain evidence="2 3">RMG13</strain>
    </source>
</reference>
<keyword evidence="1" id="KW-0732">Signal</keyword>
<dbReference type="PROSITE" id="PS51257">
    <property type="entry name" value="PROKAR_LIPOPROTEIN"/>
    <property type="match status" value="1"/>
</dbReference>
<evidence type="ECO:0000313" key="2">
    <source>
        <dbReference type="EMBL" id="MCP9001979.1"/>
    </source>
</evidence>
<feature type="chain" id="PRO_5046074263" description="Lipoprotein" evidence="1">
    <location>
        <begin position="29"/>
        <end position="250"/>
    </location>
</feature>
<dbReference type="EMBL" id="JANCLV010000023">
    <property type="protein sequence ID" value="MCP9001979.1"/>
    <property type="molecule type" value="Genomic_DNA"/>
</dbReference>
<protein>
    <recommendedName>
        <fullName evidence="4">Lipoprotein</fullName>
    </recommendedName>
</protein>
<evidence type="ECO:0000256" key="1">
    <source>
        <dbReference type="SAM" id="SignalP"/>
    </source>
</evidence>
<dbReference type="RefSeq" id="WP_254753092.1">
    <property type="nucleotide sequence ID" value="NZ_JANCLV010000023.1"/>
</dbReference>
<proteinExistence type="predicted"/>